<reference evidence="4" key="1">
    <citation type="submission" date="2018-05" db="EMBL/GenBank/DDBJ databases">
        <title>Draft genome of Mucuna pruriens seed.</title>
        <authorList>
            <person name="Nnadi N.E."/>
            <person name="Vos R."/>
            <person name="Hasami M.H."/>
            <person name="Devisetty U.K."/>
            <person name="Aguiy J.C."/>
        </authorList>
    </citation>
    <scope>NUCLEOTIDE SEQUENCE [LARGE SCALE GENOMIC DNA]</scope>
    <source>
        <strain evidence="4">JCA_2017</strain>
    </source>
</reference>
<keyword evidence="1" id="KW-0863">Zinc-finger</keyword>
<dbReference type="GO" id="GO:0003676">
    <property type="term" value="F:nucleic acid binding"/>
    <property type="evidence" value="ECO:0007669"/>
    <property type="project" value="InterPro"/>
</dbReference>
<dbReference type="InterPro" id="IPR036397">
    <property type="entry name" value="RNaseH_sf"/>
</dbReference>
<evidence type="ECO:0000259" key="3">
    <source>
        <dbReference type="PROSITE" id="PS50994"/>
    </source>
</evidence>
<gene>
    <name evidence="4" type="ORF">CR513_52744</name>
</gene>
<dbReference type="Proteomes" id="UP000257109">
    <property type="component" value="Unassembled WGS sequence"/>
</dbReference>
<dbReference type="SUPFAM" id="SSF57756">
    <property type="entry name" value="Retrovirus zinc finger-like domains"/>
    <property type="match status" value="1"/>
</dbReference>
<feature type="non-terminal residue" evidence="4">
    <location>
        <position position="1"/>
    </location>
</feature>
<name>A0A371EQG6_MUCPR</name>
<dbReference type="PROSITE" id="PS50994">
    <property type="entry name" value="INTEGRASE"/>
    <property type="match status" value="1"/>
</dbReference>
<feature type="domain" description="CCHC-type" evidence="2">
    <location>
        <begin position="247"/>
        <end position="260"/>
    </location>
</feature>
<dbReference type="AlphaFoldDB" id="A0A371EQG6"/>
<accession>A0A371EQG6</accession>
<evidence type="ECO:0008006" key="6">
    <source>
        <dbReference type="Google" id="ProtNLM"/>
    </source>
</evidence>
<dbReference type="OrthoDB" id="1749397at2759"/>
<evidence type="ECO:0000256" key="1">
    <source>
        <dbReference type="PROSITE-ProRule" id="PRU00047"/>
    </source>
</evidence>
<dbReference type="EMBL" id="QJKJ01012608">
    <property type="protein sequence ID" value="RDX68283.1"/>
    <property type="molecule type" value="Genomic_DNA"/>
</dbReference>
<keyword evidence="1" id="KW-0862">Zinc</keyword>
<dbReference type="PROSITE" id="PS50158">
    <property type="entry name" value="ZF_CCHC"/>
    <property type="match status" value="1"/>
</dbReference>
<dbReference type="InterPro" id="IPR025724">
    <property type="entry name" value="GAG-pre-integrase_dom"/>
</dbReference>
<evidence type="ECO:0000313" key="4">
    <source>
        <dbReference type="EMBL" id="RDX68283.1"/>
    </source>
</evidence>
<dbReference type="Pfam" id="PF00665">
    <property type="entry name" value="rve"/>
    <property type="match status" value="1"/>
</dbReference>
<protein>
    <recommendedName>
        <fullName evidence="6">Retrovirus-related Pol polyprotein from transposon TNT 1-94</fullName>
    </recommendedName>
</protein>
<evidence type="ECO:0000259" key="2">
    <source>
        <dbReference type="PROSITE" id="PS50158"/>
    </source>
</evidence>
<comment type="caution">
    <text evidence="4">The sequence shown here is derived from an EMBL/GenBank/DDBJ whole genome shotgun (WGS) entry which is preliminary data.</text>
</comment>
<feature type="domain" description="Integrase catalytic" evidence="3">
    <location>
        <begin position="457"/>
        <end position="589"/>
    </location>
</feature>
<sequence length="589" mass="66561">MATASSFSQGSIISFSGTPTITTEKLNWKNYRAWSESVELWFMGQGFHDHLEKQEVEILEENRVPWLKLDYQLCAILWQSVSPELLEILRSFKTCYSFWTNARDVFANDVQRLFDSTQKIVSLQQTNHDMVLHIAKARVVAEELKGLLVCNSIEETTKQIDKLLMILILQSLQPDYEHVWDQILSSEQISSMNSLVTRLLRVPTITKGDGIVVENSAMVASRGRGRSGRGTRGILRNGKGGRGRLICSQCGKEGHLQNRCYDLIGWTDKTVNISSSDTRSNRRTSSELISDEEYQEFLRLKSNNHTQSSTSPSVSTACISQSMGSQGPWIIDLGASYHISCNESIFSSISSPKFLHFISLANGSKMVSQGVGQDRNTSQLISKVYKSRGLYYLSNNPSTLCFASVSPKILHNRLGHSSLAKLKLIVPSLNKLFTLECESYQLGKHVRSTFPNQVNKRCNLPFSIVHLDIWGPSQVTSFSFNYFVTFINEYSRCTWVYLMKERSELLSILMSFSKEVENQFGKTIKILRSDNAKEYFSSELNSYLSSKGILHQSTCSHTPQQNGIAERKNRHLVETAHTLLLSVNIPTNH</sequence>
<organism evidence="4 5">
    <name type="scientific">Mucuna pruriens</name>
    <name type="common">Velvet bean</name>
    <name type="synonym">Dolichos pruriens</name>
    <dbReference type="NCBI Taxonomy" id="157652"/>
    <lineage>
        <taxon>Eukaryota</taxon>
        <taxon>Viridiplantae</taxon>
        <taxon>Streptophyta</taxon>
        <taxon>Embryophyta</taxon>
        <taxon>Tracheophyta</taxon>
        <taxon>Spermatophyta</taxon>
        <taxon>Magnoliopsida</taxon>
        <taxon>eudicotyledons</taxon>
        <taxon>Gunneridae</taxon>
        <taxon>Pentapetalae</taxon>
        <taxon>rosids</taxon>
        <taxon>fabids</taxon>
        <taxon>Fabales</taxon>
        <taxon>Fabaceae</taxon>
        <taxon>Papilionoideae</taxon>
        <taxon>50 kb inversion clade</taxon>
        <taxon>NPAAA clade</taxon>
        <taxon>indigoferoid/millettioid clade</taxon>
        <taxon>Phaseoleae</taxon>
        <taxon>Mucuna</taxon>
    </lineage>
</organism>
<dbReference type="SUPFAM" id="SSF53098">
    <property type="entry name" value="Ribonuclease H-like"/>
    <property type="match status" value="1"/>
</dbReference>
<keyword evidence="1" id="KW-0479">Metal-binding</keyword>
<dbReference type="PANTHER" id="PTHR42648:SF28">
    <property type="entry name" value="TRANSPOSON-ENCODED PROTEIN WITH RIBONUCLEASE H-LIKE AND RETROVIRUS ZINC FINGER-LIKE DOMAINS"/>
    <property type="match status" value="1"/>
</dbReference>
<dbReference type="InterPro" id="IPR012337">
    <property type="entry name" value="RNaseH-like_sf"/>
</dbReference>
<dbReference type="GO" id="GO:0008270">
    <property type="term" value="F:zinc ion binding"/>
    <property type="evidence" value="ECO:0007669"/>
    <property type="project" value="UniProtKB-KW"/>
</dbReference>
<dbReference type="InterPro" id="IPR036875">
    <property type="entry name" value="Znf_CCHC_sf"/>
</dbReference>
<dbReference type="InterPro" id="IPR001878">
    <property type="entry name" value="Znf_CCHC"/>
</dbReference>
<dbReference type="GO" id="GO:0015074">
    <property type="term" value="P:DNA integration"/>
    <property type="evidence" value="ECO:0007669"/>
    <property type="project" value="InterPro"/>
</dbReference>
<keyword evidence="5" id="KW-1185">Reference proteome</keyword>
<dbReference type="InterPro" id="IPR039537">
    <property type="entry name" value="Retrotran_Ty1/copia-like"/>
</dbReference>
<dbReference type="Gene3D" id="3.30.420.10">
    <property type="entry name" value="Ribonuclease H-like superfamily/Ribonuclease H"/>
    <property type="match status" value="1"/>
</dbReference>
<dbReference type="InterPro" id="IPR001584">
    <property type="entry name" value="Integrase_cat-core"/>
</dbReference>
<dbReference type="Pfam" id="PF13976">
    <property type="entry name" value="gag_pre-integrs"/>
    <property type="match status" value="1"/>
</dbReference>
<dbReference type="PANTHER" id="PTHR42648">
    <property type="entry name" value="TRANSPOSASE, PUTATIVE-RELATED"/>
    <property type="match status" value="1"/>
</dbReference>
<evidence type="ECO:0000313" key="5">
    <source>
        <dbReference type="Proteomes" id="UP000257109"/>
    </source>
</evidence>
<proteinExistence type="predicted"/>